<dbReference type="PROSITE" id="PS50995">
    <property type="entry name" value="HTH_MARR_2"/>
    <property type="match status" value="1"/>
</dbReference>
<dbReference type="EMBL" id="CP011125">
    <property type="protein sequence ID" value="AKF07522.1"/>
    <property type="molecule type" value="Genomic_DNA"/>
</dbReference>
<protein>
    <submittedName>
        <fullName evidence="2">Transcriptional regulator, MarR family protein</fullName>
    </submittedName>
</protein>
<dbReference type="SMART" id="SM00347">
    <property type="entry name" value="HTH_MARR"/>
    <property type="match status" value="1"/>
</dbReference>
<dbReference type="InterPro" id="IPR036388">
    <property type="entry name" value="WH-like_DNA-bd_sf"/>
</dbReference>
<dbReference type="InterPro" id="IPR039422">
    <property type="entry name" value="MarR/SlyA-like"/>
</dbReference>
<evidence type="ECO:0000313" key="3">
    <source>
        <dbReference type="Proteomes" id="UP000034883"/>
    </source>
</evidence>
<dbReference type="OrthoDB" id="9783504at2"/>
<organism evidence="2 3">
    <name type="scientific">Sandaracinus amylolyticus</name>
    <dbReference type="NCBI Taxonomy" id="927083"/>
    <lineage>
        <taxon>Bacteria</taxon>
        <taxon>Pseudomonadati</taxon>
        <taxon>Myxococcota</taxon>
        <taxon>Polyangia</taxon>
        <taxon>Polyangiales</taxon>
        <taxon>Sandaracinaceae</taxon>
        <taxon>Sandaracinus</taxon>
    </lineage>
</organism>
<keyword evidence="3" id="KW-1185">Reference proteome</keyword>
<feature type="domain" description="HTH marR-type" evidence="1">
    <location>
        <begin position="19"/>
        <end position="150"/>
    </location>
</feature>
<dbReference type="GO" id="GO:0006950">
    <property type="term" value="P:response to stress"/>
    <property type="evidence" value="ECO:0007669"/>
    <property type="project" value="TreeGrafter"/>
</dbReference>
<evidence type="ECO:0000313" key="2">
    <source>
        <dbReference type="EMBL" id="AKF07522.1"/>
    </source>
</evidence>
<name>A0A0F6YJ51_9BACT</name>
<dbReference type="AlphaFoldDB" id="A0A0F6YJ51"/>
<gene>
    <name evidence="2" type="ORF">DB32_004671</name>
</gene>
<dbReference type="RefSeq" id="WP_053234772.1">
    <property type="nucleotide sequence ID" value="NZ_CP011125.1"/>
</dbReference>
<reference evidence="2 3" key="1">
    <citation type="submission" date="2015-03" db="EMBL/GenBank/DDBJ databases">
        <title>Genome assembly of Sandaracinus amylolyticus DSM 53668.</title>
        <authorList>
            <person name="Sharma G."/>
            <person name="Subramanian S."/>
        </authorList>
    </citation>
    <scope>NUCLEOTIDE SEQUENCE [LARGE SCALE GENOMIC DNA]</scope>
    <source>
        <strain evidence="2 3">DSM 53668</strain>
    </source>
</reference>
<dbReference type="Proteomes" id="UP000034883">
    <property type="component" value="Chromosome"/>
</dbReference>
<dbReference type="KEGG" id="samy:DB32_004671"/>
<dbReference type="Pfam" id="PF01047">
    <property type="entry name" value="MarR"/>
    <property type="match status" value="1"/>
</dbReference>
<proteinExistence type="predicted"/>
<dbReference type="InterPro" id="IPR000835">
    <property type="entry name" value="HTH_MarR-typ"/>
</dbReference>
<dbReference type="GO" id="GO:0003700">
    <property type="term" value="F:DNA-binding transcription factor activity"/>
    <property type="evidence" value="ECO:0007669"/>
    <property type="project" value="InterPro"/>
</dbReference>
<dbReference type="SUPFAM" id="SSF46785">
    <property type="entry name" value="Winged helix' DNA-binding domain"/>
    <property type="match status" value="1"/>
</dbReference>
<dbReference type="PANTHER" id="PTHR33164:SF94">
    <property type="entry name" value="TRANSCRIPTIONAL REGULATORY PROTEIN-RELATED"/>
    <property type="match status" value="1"/>
</dbReference>
<evidence type="ECO:0000259" key="1">
    <source>
        <dbReference type="PROSITE" id="PS50995"/>
    </source>
</evidence>
<sequence>MEQAPPPGSFFDDHTEPLDQRIASGLAKIGLALKHQSSQAAGERGLSPTQGQILATLLTAGPMRPSALAARLALRLPGVSESARTLVEKDLVEKLVDPDDARATLLALTARGRREAKRAAGWPDFLATAVEALEPDEQAAFYRGLLKMIRTLQEREQIPVSRMCLGCTHFRANAHPGEGKPHHCALVDAPLANDQLRLDCVDQVPASAELAASNWDALTRSR</sequence>
<dbReference type="PANTHER" id="PTHR33164">
    <property type="entry name" value="TRANSCRIPTIONAL REGULATOR, MARR FAMILY"/>
    <property type="match status" value="1"/>
</dbReference>
<accession>A0A0F6YJ51</accession>
<dbReference type="STRING" id="927083.DB32_004671"/>
<dbReference type="InterPro" id="IPR036390">
    <property type="entry name" value="WH_DNA-bd_sf"/>
</dbReference>
<dbReference type="Gene3D" id="1.10.10.10">
    <property type="entry name" value="Winged helix-like DNA-binding domain superfamily/Winged helix DNA-binding domain"/>
    <property type="match status" value="1"/>
</dbReference>